<feature type="region of interest" description="Disordered" evidence="1">
    <location>
        <begin position="1"/>
        <end position="21"/>
    </location>
</feature>
<dbReference type="AlphaFoldDB" id="A0A0A1WUD1"/>
<reference evidence="2" key="1">
    <citation type="submission" date="2014-11" db="EMBL/GenBank/DDBJ databases">
        <authorList>
            <person name="Geib S."/>
        </authorList>
    </citation>
    <scope>NUCLEOTIDE SEQUENCE</scope>
</reference>
<name>A0A0A1WUD1_ZEUCU</name>
<dbReference type="GO" id="GO:0008237">
    <property type="term" value="F:metallopeptidase activity"/>
    <property type="evidence" value="ECO:0007669"/>
    <property type="project" value="UniProtKB-KW"/>
</dbReference>
<evidence type="ECO:0000256" key="1">
    <source>
        <dbReference type="SAM" id="MobiDB-lite"/>
    </source>
</evidence>
<protein>
    <submittedName>
        <fullName evidence="2">Probable zinc metalloprotease TRV_03357</fullName>
    </submittedName>
</protein>
<keyword evidence="2" id="KW-0378">Hydrolase</keyword>
<evidence type="ECO:0000313" key="2">
    <source>
        <dbReference type="EMBL" id="JAD02033.1"/>
    </source>
</evidence>
<reference evidence="2" key="2">
    <citation type="journal article" date="2015" name="Gigascience">
        <title>Reconstructing a comprehensive transcriptome assembly of a white-pupal translocated strain of the pest fruit fly Bactrocera cucurbitae.</title>
        <authorList>
            <person name="Sim S.B."/>
            <person name="Calla B."/>
            <person name="Hall B."/>
            <person name="DeRego T."/>
            <person name="Geib S.M."/>
        </authorList>
    </citation>
    <scope>NUCLEOTIDE SEQUENCE</scope>
</reference>
<organism evidence="2">
    <name type="scientific">Zeugodacus cucurbitae</name>
    <name type="common">Melon fruit fly</name>
    <name type="synonym">Bactrocera cucurbitae</name>
    <dbReference type="NCBI Taxonomy" id="28588"/>
    <lineage>
        <taxon>Eukaryota</taxon>
        <taxon>Metazoa</taxon>
        <taxon>Ecdysozoa</taxon>
        <taxon>Arthropoda</taxon>
        <taxon>Hexapoda</taxon>
        <taxon>Insecta</taxon>
        <taxon>Pterygota</taxon>
        <taxon>Neoptera</taxon>
        <taxon>Endopterygota</taxon>
        <taxon>Diptera</taxon>
        <taxon>Brachycera</taxon>
        <taxon>Muscomorpha</taxon>
        <taxon>Tephritoidea</taxon>
        <taxon>Tephritidae</taxon>
        <taxon>Zeugodacus</taxon>
        <taxon>Zeugodacus</taxon>
    </lineage>
</organism>
<dbReference type="GO" id="GO:0006508">
    <property type="term" value="P:proteolysis"/>
    <property type="evidence" value="ECO:0007669"/>
    <property type="project" value="UniProtKB-KW"/>
</dbReference>
<proteinExistence type="predicted"/>
<keyword evidence="2" id="KW-0645">Protease</keyword>
<gene>
    <name evidence="2" type="primary">TRV_03357</name>
    <name evidence="2" type="ORF">g.6443</name>
</gene>
<sequence>MPRKRKNRLNSRPSTAPWTFAPTSLPVSDSATANTFLPDTVEDANADYVFAGAESTAGEIDENFAELNNEEEFHNDVNILNEHDYSYHEFETIAPPSYLLLNLYEVSNKIINTSTINC</sequence>
<feature type="compositionally biased region" description="Polar residues" evidence="1">
    <location>
        <begin position="10"/>
        <end position="21"/>
    </location>
</feature>
<accession>A0A0A1WUD1</accession>
<dbReference type="EMBL" id="GBXI01012259">
    <property type="protein sequence ID" value="JAD02033.1"/>
    <property type="molecule type" value="Transcribed_RNA"/>
</dbReference>
<keyword evidence="2" id="KW-0482">Metalloprotease</keyword>